<evidence type="ECO:0000313" key="2">
    <source>
        <dbReference type="EMBL" id="KAF9075700.1"/>
    </source>
</evidence>
<accession>A0A9P5Q8K7</accession>
<proteinExistence type="predicted"/>
<feature type="transmembrane region" description="Helical" evidence="1">
    <location>
        <begin position="38"/>
        <end position="65"/>
    </location>
</feature>
<protein>
    <submittedName>
        <fullName evidence="2">Uncharacterized protein</fullName>
    </submittedName>
</protein>
<name>A0A9P5Q8K7_9AGAR</name>
<keyword evidence="1" id="KW-1133">Transmembrane helix</keyword>
<reference evidence="2" key="1">
    <citation type="submission" date="2020-11" db="EMBL/GenBank/DDBJ databases">
        <authorList>
            <consortium name="DOE Joint Genome Institute"/>
            <person name="Ahrendt S."/>
            <person name="Riley R."/>
            <person name="Andreopoulos W."/>
            <person name="Labutti K."/>
            <person name="Pangilinan J."/>
            <person name="Ruiz-Duenas F.J."/>
            <person name="Barrasa J.M."/>
            <person name="Sanchez-Garcia M."/>
            <person name="Camarero S."/>
            <person name="Miyauchi S."/>
            <person name="Serrano A."/>
            <person name="Linde D."/>
            <person name="Babiker R."/>
            <person name="Drula E."/>
            <person name="Ayuso-Fernandez I."/>
            <person name="Pacheco R."/>
            <person name="Padilla G."/>
            <person name="Ferreira P."/>
            <person name="Barriuso J."/>
            <person name="Kellner H."/>
            <person name="Castanera R."/>
            <person name="Alfaro M."/>
            <person name="Ramirez L."/>
            <person name="Pisabarro A.G."/>
            <person name="Kuo A."/>
            <person name="Tritt A."/>
            <person name="Lipzen A."/>
            <person name="He G."/>
            <person name="Yan M."/>
            <person name="Ng V."/>
            <person name="Cullen D."/>
            <person name="Martin F."/>
            <person name="Rosso M.-N."/>
            <person name="Henrissat B."/>
            <person name="Hibbett D."/>
            <person name="Martinez A.T."/>
            <person name="Grigoriev I.V."/>
        </authorList>
    </citation>
    <scope>NUCLEOTIDE SEQUENCE</scope>
    <source>
        <strain evidence="2">AH 40177</strain>
    </source>
</reference>
<keyword evidence="1" id="KW-0812">Transmembrane</keyword>
<dbReference type="AlphaFoldDB" id="A0A9P5Q8K7"/>
<comment type="caution">
    <text evidence="2">The sequence shown here is derived from an EMBL/GenBank/DDBJ whole genome shotgun (WGS) entry which is preliminary data.</text>
</comment>
<dbReference type="OrthoDB" id="3192693at2759"/>
<organism evidence="2 3">
    <name type="scientific">Rhodocollybia butyracea</name>
    <dbReference type="NCBI Taxonomy" id="206335"/>
    <lineage>
        <taxon>Eukaryota</taxon>
        <taxon>Fungi</taxon>
        <taxon>Dikarya</taxon>
        <taxon>Basidiomycota</taxon>
        <taxon>Agaricomycotina</taxon>
        <taxon>Agaricomycetes</taxon>
        <taxon>Agaricomycetidae</taxon>
        <taxon>Agaricales</taxon>
        <taxon>Marasmiineae</taxon>
        <taxon>Omphalotaceae</taxon>
        <taxon>Rhodocollybia</taxon>
    </lineage>
</organism>
<keyword evidence="1" id="KW-0472">Membrane</keyword>
<evidence type="ECO:0000256" key="1">
    <source>
        <dbReference type="SAM" id="Phobius"/>
    </source>
</evidence>
<gene>
    <name evidence="2" type="ORF">BDP27DRAFT_1358344</name>
</gene>
<keyword evidence="3" id="KW-1185">Reference proteome</keyword>
<dbReference type="Proteomes" id="UP000772434">
    <property type="component" value="Unassembled WGS sequence"/>
</dbReference>
<evidence type="ECO:0000313" key="3">
    <source>
        <dbReference type="Proteomes" id="UP000772434"/>
    </source>
</evidence>
<sequence>MTATPAIVAPAITPAENDPVTVAGTMIPVETVVGIVTVVLRVAAGVVTVTVVGLATGVVVGFATLRIFGVVGKRSIHPEAEAAIVRDANCHLLCQEGIMAEWIYHHRGDLLQIQRASTVVFFPSSWYYVINTNTSSSYKYKKRAVKSSPQLNECQAYTLSKVSVVHVAYIRRSLPSLYRQTSYVLYNCEDWIGYAKHFSITTLLGYIFENNMGTVFDRYFKIISLKTLALLFTMLS</sequence>
<dbReference type="EMBL" id="JADNRY010000008">
    <property type="protein sequence ID" value="KAF9075700.1"/>
    <property type="molecule type" value="Genomic_DNA"/>
</dbReference>